<gene>
    <name evidence="1" type="ORF">HTZ77_18900</name>
</gene>
<dbReference type="EMBL" id="JABWGN010000007">
    <property type="protein sequence ID" value="NUW33482.1"/>
    <property type="molecule type" value="Genomic_DNA"/>
</dbReference>
<sequence>MTETPQWLDDAAGPVVRPYALIRGRTRSSGDAFDLVATVTVVGEPSGEAAGELGPEQRLILRAARSPISVADVAVELDLPIGVVRVLLGDLRDNGFISVTSPSAARQRSNEGILKEVINGLRAL</sequence>
<dbReference type="InterPro" id="IPR007995">
    <property type="entry name" value="DUF742"/>
</dbReference>
<dbReference type="RefSeq" id="WP_175590943.1">
    <property type="nucleotide sequence ID" value="NZ_JABWGN010000007.1"/>
</dbReference>
<accession>A0A7Y6M3Q4</accession>
<dbReference type="PANTHER" id="PTHR36221">
    <property type="entry name" value="DUF742 DOMAIN-CONTAINING PROTEIN"/>
    <property type="match status" value="1"/>
</dbReference>
<comment type="caution">
    <text evidence="1">The sequence shown here is derived from an EMBL/GenBank/DDBJ whole genome shotgun (WGS) entry which is preliminary data.</text>
</comment>
<organism evidence="1 2">
    <name type="scientific">Nonomuraea montanisoli</name>
    <dbReference type="NCBI Taxonomy" id="2741721"/>
    <lineage>
        <taxon>Bacteria</taxon>
        <taxon>Bacillati</taxon>
        <taxon>Actinomycetota</taxon>
        <taxon>Actinomycetes</taxon>
        <taxon>Streptosporangiales</taxon>
        <taxon>Streptosporangiaceae</taxon>
        <taxon>Nonomuraea</taxon>
    </lineage>
</organism>
<dbReference type="Pfam" id="PF05331">
    <property type="entry name" value="DUF742"/>
    <property type="match status" value="1"/>
</dbReference>
<keyword evidence="2" id="KW-1185">Reference proteome</keyword>
<dbReference type="Proteomes" id="UP000586042">
    <property type="component" value="Unassembled WGS sequence"/>
</dbReference>
<dbReference type="AlphaFoldDB" id="A0A7Y6M3Q4"/>
<evidence type="ECO:0000313" key="1">
    <source>
        <dbReference type="EMBL" id="NUW33482.1"/>
    </source>
</evidence>
<proteinExistence type="predicted"/>
<name>A0A7Y6M3Q4_9ACTN</name>
<reference evidence="1 2" key="1">
    <citation type="submission" date="2020-06" db="EMBL/GenBank/DDBJ databases">
        <title>Nonomuraea sp. SMC257, a novel actinomycete isolated from soil.</title>
        <authorList>
            <person name="Chanama M."/>
        </authorList>
    </citation>
    <scope>NUCLEOTIDE SEQUENCE [LARGE SCALE GENOMIC DNA]</scope>
    <source>
        <strain evidence="1 2">SMC257</strain>
    </source>
</reference>
<evidence type="ECO:0000313" key="2">
    <source>
        <dbReference type="Proteomes" id="UP000586042"/>
    </source>
</evidence>
<dbReference type="PANTHER" id="PTHR36221:SF1">
    <property type="entry name" value="DUF742 DOMAIN-CONTAINING PROTEIN"/>
    <property type="match status" value="1"/>
</dbReference>
<protein>
    <submittedName>
        <fullName evidence="1">DUF742 domain-containing protein</fullName>
    </submittedName>
</protein>